<evidence type="ECO:0000313" key="2">
    <source>
        <dbReference type="Proteomes" id="UP000540989"/>
    </source>
</evidence>
<comment type="caution">
    <text evidence="1">The sequence shown here is derived from an EMBL/GenBank/DDBJ whole genome shotgun (WGS) entry which is preliminary data.</text>
</comment>
<name>A0A7W8E6F4_9BACT</name>
<protein>
    <submittedName>
        <fullName evidence="1">Uncharacterized protein</fullName>
    </submittedName>
</protein>
<sequence length="45" mass="4764">MIRQRFPVTFVAAFLTISQTGPASCDSGNPYPASGHAQFITSGYA</sequence>
<evidence type="ECO:0000313" key="1">
    <source>
        <dbReference type="EMBL" id="MBB5059195.1"/>
    </source>
</evidence>
<gene>
    <name evidence="1" type="ORF">HDF16_003918</name>
</gene>
<keyword evidence="2" id="KW-1185">Reference proteome</keyword>
<dbReference type="AlphaFoldDB" id="A0A7W8E6F4"/>
<proteinExistence type="predicted"/>
<dbReference type="Proteomes" id="UP000540989">
    <property type="component" value="Unassembled WGS sequence"/>
</dbReference>
<accession>A0A7W8E6F4</accession>
<dbReference type="RefSeq" id="WP_184220216.1">
    <property type="nucleotide sequence ID" value="NZ_JACHIP010000005.1"/>
</dbReference>
<reference evidence="1 2" key="1">
    <citation type="submission" date="2020-08" db="EMBL/GenBank/DDBJ databases">
        <title>Genomic Encyclopedia of Type Strains, Phase IV (KMG-V): Genome sequencing to study the core and pangenomes of soil and plant-associated prokaryotes.</title>
        <authorList>
            <person name="Whitman W."/>
        </authorList>
    </citation>
    <scope>NUCLEOTIDE SEQUENCE [LARGE SCALE GENOMIC DNA]</scope>
    <source>
        <strain evidence="1 2">M8UP14</strain>
    </source>
</reference>
<dbReference type="EMBL" id="JACHIP010000005">
    <property type="protein sequence ID" value="MBB5059195.1"/>
    <property type="molecule type" value="Genomic_DNA"/>
</dbReference>
<organism evidence="1 2">
    <name type="scientific">Granulicella aggregans</name>
    <dbReference type="NCBI Taxonomy" id="474949"/>
    <lineage>
        <taxon>Bacteria</taxon>
        <taxon>Pseudomonadati</taxon>
        <taxon>Acidobacteriota</taxon>
        <taxon>Terriglobia</taxon>
        <taxon>Terriglobales</taxon>
        <taxon>Acidobacteriaceae</taxon>
        <taxon>Granulicella</taxon>
    </lineage>
</organism>